<sequence>MGSAERELLRTGLRYALGLRLTVVALASLVSLLLEPAREPVLTALVIVALNGWNAWYAYRKVRDDGMWLIVADVAVMAGVCLTQVWTSGPGTTAESSSWVLVAVSITVVTYPWQQNLPTLMVSTVVLMTAFLFGAAFARPDEWLAAAPVQLWMLVEPGLSYGLYRLVRHGARSADLLVARNEQIRREATIADARRADEREYLAALHDTASATLLMVGAGVVAKPERWLAEQAARDLEVIRGREDIPAGEVDLLEMLREVSGRTPLTVRWKVPESLTVLAVVGIALSRGTREALTNVVRHSGVSEAFIRVHRKGDTVSVEISDEGAGFDAAAVPENRYGVARSLVERMARIGGHAEVDSKPGDGTRVRLESPVTVGDSGGRDAELIASRFHWGLRWAVVVMNLIILYGLDLPKLLSGQDAYSSVTMQFVALGVFTLVSPWVAFTMWRGITSTWWRWPLVVVLFVVAILATQTVLPEYRLGVPHWSEGDAAWSLAALMITESLFVYAGLIIAQYALTFVQVAIGGSSAATFVGVVNATLNSLGYLLAVGMIAMVLRGIAVSAAKIARDEEDLRTSEAVANQLHNDRRDRYAVVADTTAPLLAGLASGDLDPGDEDVRRRCSLDAAKMRRLFAEGASDPLLHELRGCIELAERNGVSVRFAERGQRPTVPKEARRVLTEPAVAMLATAVSVARVTVVGTGDSVTVSVVSDSPADSVPEIGHDGITASTVRSGGQLWVEVTWMRGE</sequence>
<organism evidence="6 7">
    <name type="scientific">Kibdelosporangium banguiense</name>
    <dbReference type="NCBI Taxonomy" id="1365924"/>
    <lineage>
        <taxon>Bacteria</taxon>
        <taxon>Bacillati</taxon>
        <taxon>Actinomycetota</taxon>
        <taxon>Actinomycetes</taxon>
        <taxon>Pseudonocardiales</taxon>
        <taxon>Pseudonocardiaceae</taxon>
        <taxon>Kibdelosporangium</taxon>
    </lineage>
</organism>
<name>A0ABS4TLW5_9PSEU</name>
<evidence type="ECO:0000259" key="5">
    <source>
        <dbReference type="Pfam" id="PF02518"/>
    </source>
</evidence>
<evidence type="ECO:0000256" key="3">
    <source>
        <dbReference type="ARBA" id="ARBA00023012"/>
    </source>
</evidence>
<dbReference type="InterPro" id="IPR003594">
    <property type="entry name" value="HATPase_dom"/>
</dbReference>
<dbReference type="Proteomes" id="UP001519332">
    <property type="component" value="Unassembled WGS sequence"/>
</dbReference>
<protein>
    <submittedName>
        <fullName evidence="6">Signal transduction histidine kinase</fullName>
    </submittedName>
</protein>
<feature type="transmembrane region" description="Helical" evidence="4">
    <location>
        <begin position="391"/>
        <end position="408"/>
    </location>
</feature>
<dbReference type="EMBL" id="JAGINW010000001">
    <property type="protein sequence ID" value="MBP2325417.1"/>
    <property type="molecule type" value="Genomic_DNA"/>
</dbReference>
<keyword evidence="4" id="KW-0812">Transmembrane</keyword>
<dbReference type="CDD" id="cd16917">
    <property type="entry name" value="HATPase_UhpB-NarQ-NarX-like"/>
    <property type="match status" value="1"/>
</dbReference>
<evidence type="ECO:0000256" key="1">
    <source>
        <dbReference type="ARBA" id="ARBA00022679"/>
    </source>
</evidence>
<dbReference type="Gene3D" id="3.30.565.10">
    <property type="entry name" value="Histidine kinase-like ATPase, C-terminal domain"/>
    <property type="match status" value="1"/>
</dbReference>
<dbReference type="Pfam" id="PF02518">
    <property type="entry name" value="HATPase_c"/>
    <property type="match status" value="1"/>
</dbReference>
<evidence type="ECO:0000313" key="7">
    <source>
        <dbReference type="Proteomes" id="UP001519332"/>
    </source>
</evidence>
<feature type="transmembrane region" description="Helical" evidence="4">
    <location>
        <begin position="66"/>
        <end position="85"/>
    </location>
</feature>
<feature type="transmembrane region" description="Helical" evidence="4">
    <location>
        <begin position="120"/>
        <end position="137"/>
    </location>
</feature>
<evidence type="ECO:0000256" key="2">
    <source>
        <dbReference type="ARBA" id="ARBA00022777"/>
    </source>
</evidence>
<feature type="transmembrane region" description="Helical" evidence="4">
    <location>
        <begin position="452"/>
        <end position="473"/>
    </location>
</feature>
<evidence type="ECO:0000256" key="4">
    <source>
        <dbReference type="SAM" id="Phobius"/>
    </source>
</evidence>
<feature type="transmembrane region" description="Helical" evidence="4">
    <location>
        <begin position="420"/>
        <end position="440"/>
    </location>
</feature>
<keyword evidence="4" id="KW-1133">Transmembrane helix</keyword>
<keyword evidence="1" id="KW-0808">Transferase</keyword>
<evidence type="ECO:0000313" key="6">
    <source>
        <dbReference type="EMBL" id="MBP2325417.1"/>
    </source>
</evidence>
<feature type="transmembrane region" description="Helical" evidence="4">
    <location>
        <begin position="539"/>
        <end position="561"/>
    </location>
</feature>
<keyword evidence="3" id="KW-0902">Two-component regulatory system</keyword>
<dbReference type="SUPFAM" id="SSF55874">
    <property type="entry name" value="ATPase domain of HSP90 chaperone/DNA topoisomerase II/histidine kinase"/>
    <property type="match status" value="1"/>
</dbReference>
<dbReference type="GO" id="GO:0016301">
    <property type="term" value="F:kinase activity"/>
    <property type="evidence" value="ECO:0007669"/>
    <property type="project" value="UniProtKB-KW"/>
</dbReference>
<keyword evidence="7" id="KW-1185">Reference proteome</keyword>
<keyword evidence="4" id="KW-0472">Membrane</keyword>
<gene>
    <name evidence="6" type="ORF">JOF56_005802</name>
</gene>
<keyword evidence="2 6" id="KW-0418">Kinase</keyword>
<reference evidence="6 7" key="1">
    <citation type="submission" date="2021-03" db="EMBL/GenBank/DDBJ databases">
        <title>Sequencing the genomes of 1000 actinobacteria strains.</title>
        <authorList>
            <person name="Klenk H.-P."/>
        </authorList>
    </citation>
    <scope>NUCLEOTIDE SEQUENCE [LARGE SCALE GENOMIC DNA]</scope>
    <source>
        <strain evidence="6 7">DSM 46670</strain>
    </source>
</reference>
<dbReference type="RefSeq" id="WP_209642617.1">
    <property type="nucleotide sequence ID" value="NZ_JAGINW010000001.1"/>
</dbReference>
<feature type="domain" description="Histidine kinase/HSP90-like ATPase" evidence="5">
    <location>
        <begin position="284"/>
        <end position="372"/>
    </location>
</feature>
<proteinExistence type="predicted"/>
<comment type="caution">
    <text evidence="6">The sequence shown here is derived from an EMBL/GenBank/DDBJ whole genome shotgun (WGS) entry which is preliminary data.</text>
</comment>
<accession>A0ABS4TLW5</accession>
<feature type="transmembrane region" description="Helical" evidence="4">
    <location>
        <begin position="12"/>
        <end position="34"/>
    </location>
</feature>
<dbReference type="InterPro" id="IPR050482">
    <property type="entry name" value="Sensor_HK_TwoCompSys"/>
</dbReference>
<dbReference type="InterPro" id="IPR036890">
    <property type="entry name" value="HATPase_C_sf"/>
</dbReference>
<dbReference type="PANTHER" id="PTHR24421">
    <property type="entry name" value="NITRATE/NITRITE SENSOR PROTEIN NARX-RELATED"/>
    <property type="match status" value="1"/>
</dbReference>
<feature type="transmembrane region" description="Helical" evidence="4">
    <location>
        <begin position="40"/>
        <end position="59"/>
    </location>
</feature>